<comment type="similarity">
    <text evidence="4">Belongs to the class-I pyridoxal-phosphate-dependent aminotransferase family.</text>
</comment>
<evidence type="ECO:0000256" key="1">
    <source>
        <dbReference type="ARBA" id="ARBA00001933"/>
    </source>
</evidence>
<keyword evidence="3 4" id="KW-0808">Transferase</keyword>
<dbReference type="InterPro" id="IPR004838">
    <property type="entry name" value="NHTrfase_class1_PyrdxlP-BS"/>
</dbReference>
<dbReference type="CDD" id="cd00609">
    <property type="entry name" value="AAT_like"/>
    <property type="match status" value="1"/>
</dbReference>
<evidence type="ECO:0000256" key="3">
    <source>
        <dbReference type="ARBA" id="ARBA00022679"/>
    </source>
</evidence>
<accession>A0ABQ3MUW7</accession>
<dbReference type="InterPro" id="IPR015421">
    <property type="entry name" value="PyrdxlP-dep_Trfase_major"/>
</dbReference>
<dbReference type="InterPro" id="IPR050881">
    <property type="entry name" value="LL-DAP_aminotransferase"/>
</dbReference>
<comment type="caution">
    <text evidence="6">The sequence shown here is derived from an EMBL/GenBank/DDBJ whole genome shotgun (WGS) entry which is preliminary data.</text>
</comment>
<dbReference type="SUPFAM" id="SSF53383">
    <property type="entry name" value="PLP-dependent transferases"/>
    <property type="match status" value="1"/>
</dbReference>
<dbReference type="PROSITE" id="PS00105">
    <property type="entry name" value="AA_TRANSFER_CLASS_1"/>
    <property type="match status" value="1"/>
</dbReference>
<evidence type="ECO:0000313" key="6">
    <source>
        <dbReference type="EMBL" id="GHH62033.1"/>
    </source>
</evidence>
<organism evidence="6 7">
    <name type="scientific">Lentzea cavernae</name>
    <dbReference type="NCBI Taxonomy" id="2020703"/>
    <lineage>
        <taxon>Bacteria</taxon>
        <taxon>Bacillati</taxon>
        <taxon>Actinomycetota</taxon>
        <taxon>Actinomycetes</taxon>
        <taxon>Pseudonocardiales</taxon>
        <taxon>Pseudonocardiaceae</taxon>
        <taxon>Lentzea</taxon>
    </lineage>
</organism>
<dbReference type="InterPro" id="IPR019880">
    <property type="entry name" value="OxyQ"/>
</dbReference>
<dbReference type="Gene3D" id="3.90.1150.10">
    <property type="entry name" value="Aspartate Aminotransferase, domain 1"/>
    <property type="match status" value="1"/>
</dbReference>
<dbReference type="PANTHER" id="PTHR42832">
    <property type="entry name" value="AMINO ACID AMINOTRANSFERASE"/>
    <property type="match status" value="1"/>
</dbReference>
<dbReference type="GO" id="GO:0008483">
    <property type="term" value="F:transaminase activity"/>
    <property type="evidence" value="ECO:0007669"/>
    <property type="project" value="UniProtKB-KW"/>
</dbReference>
<proteinExistence type="inferred from homology"/>
<reference evidence="7" key="1">
    <citation type="journal article" date="2019" name="Int. J. Syst. Evol. Microbiol.">
        <title>The Global Catalogue of Microorganisms (GCM) 10K type strain sequencing project: providing services to taxonomists for standard genome sequencing and annotation.</title>
        <authorList>
            <consortium name="The Broad Institute Genomics Platform"/>
            <consortium name="The Broad Institute Genome Sequencing Center for Infectious Disease"/>
            <person name="Wu L."/>
            <person name="Ma J."/>
        </authorList>
    </citation>
    <scope>NUCLEOTIDE SEQUENCE [LARGE SCALE GENOMIC DNA]</scope>
    <source>
        <strain evidence="7">CGMCC 4.7367</strain>
    </source>
</reference>
<evidence type="ECO:0000256" key="4">
    <source>
        <dbReference type="RuleBase" id="RU000481"/>
    </source>
</evidence>
<comment type="cofactor">
    <cofactor evidence="1 4">
        <name>pyridoxal 5'-phosphate</name>
        <dbReference type="ChEBI" id="CHEBI:597326"/>
    </cofactor>
</comment>
<gene>
    <name evidence="6" type="ORF">GCM10017774_89220</name>
</gene>
<dbReference type="InterPro" id="IPR015422">
    <property type="entry name" value="PyrdxlP-dep_Trfase_small"/>
</dbReference>
<keyword evidence="2 4" id="KW-0032">Aminotransferase</keyword>
<evidence type="ECO:0000313" key="7">
    <source>
        <dbReference type="Proteomes" id="UP000605568"/>
    </source>
</evidence>
<dbReference type="InterPro" id="IPR015424">
    <property type="entry name" value="PyrdxlP-dep_Trfase"/>
</dbReference>
<dbReference type="EC" id="2.6.1.-" evidence="4"/>
<dbReference type="Proteomes" id="UP000605568">
    <property type="component" value="Unassembled WGS sequence"/>
</dbReference>
<sequence length="334" mass="34644">MVDLSVGTPVDPVPAVIQSALSSVSDVPGYPTTHGTPELRAAFVAAVERRYGIVGVPEAAVLPTIGSKELVAWLPTLLGVGPGDVVAVPAVAYPTYEVGALMAGAEVVRLADGELPPAGTKLVWLNSPSNPTGRVLSAQQLRDAVAAARAVGAVVASDECYLALPWDSSPVSVLHPSVADSFDGVLAVHSLSKSSSLAGYRAGFVTGDPELVAGLLELRKHAGMIVPRPVQEAMRAALEDDAHVAEQRGRYLARREVLKPALEAAGFTVSHSEAGLYLWSSRGEAAWETISWLADRGILAAPGTFYGPAGAQHVRVALTATDERVAAAAERLSA</sequence>
<dbReference type="InterPro" id="IPR004839">
    <property type="entry name" value="Aminotransferase_I/II_large"/>
</dbReference>
<dbReference type="PANTHER" id="PTHR42832:SF3">
    <property type="entry name" value="L-GLUTAMINE--4-(METHYLSULFANYL)-2-OXOBUTANOATE AMINOTRANSFERASE"/>
    <property type="match status" value="1"/>
</dbReference>
<feature type="domain" description="Aminotransferase class I/classII large" evidence="5">
    <location>
        <begin position="1"/>
        <end position="332"/>
    </location>
</feature>
<evidence type="ECO:0000256" key="2">
    <source>
        <dbReference type="ARBA" id="ARBA00022576"/>
    </source>
</evidence>
<dbReference type="Gene3D" id="3.40.640.10">
    <property type="entry name" value="Type I PLP-dependent aspartate aminotransferase-like (Major domain)"/>
    <property type="match status" value="1"/>
</dbReference>
<name>A0ABQ3MUW7_9PSEU</name>
<protein>
    <recommendedName>
        <fullName evidence="4">Aminotransferase</fullName>
        <ecNumber evidence="4">2.6.1.-</ecNumber>
    </recommendedName>
</protein>
<dbReference type="EMBL" id="BNAR01000027">
    <property type="protein sequence ID" value="GHH62033.1"/>
    <property type="molecule type" value="Genomic_DNA"/>
</dbReference>
<keyword evidence="7" id="KW-1185">Reference proteome</keyword>
<evidence type="ECO:0000259" key="5">
    <source>
        <dbReference type="Pfam" id="PF00155"/>
    </source>
</evidence>
<dbReference type="NCBIfam" id="TIGR03539">
    <property type="entry name" value="DapC_actino"/>
    <property type="match status" value="1"/>
</dbReference>
<dbReference type="Pfam" id="PF00155">
    <property type="entry name" value="Aminotran_1_2"/>
    <property type="match status" value="1"/>
</dbReference>